<dbReference type="EMBL" id="SUNJ01002326">
    <property type="protein sequence ID" value="TPP66067.1"/>
    <property type="molecule type" value="Genomic_DNA"/>
</dbReference>
<comment type="caution">
    <text evidence="9">The sequence shown here is derived from an EMBL/GenBank/DDBJ whole genome shotgun (WGS) entry which is preliminary data.</text>
</comment>
<dbReference type="GO" id="GO:0003676">
    <property type="term" value="F:nucleic acid binding"/>
    <property type="evidence" value="ECO:0007669"/>
    <property type="project" value="InterPro"/>
</dbReference>
<evidence type="ECO:0000256" key="3">
    <source>
        <dbReference type="ARBA" id="ARBA00022679"/>
    </source>
</evidence>
<evidence type="ECO:0000256" key="7">
    <source>
        <dbReference type="SAM" id="MobiDB-lite"/>
    </source>
</evidence>
<dbReference type="SUPFAM" id="SSF81301">
    <property type="entry name" value="Nucleotidyltransferase"/>
    <property type="match status" value="2"/>
</dbReference>
<dbReference type="Pfam" id="PF22600">
    <property type="entry name" value="MTPAP-like_central"/>
    <property type="match status" value="1"/>
</dbReference>
<dbReference type="PANTHER" id="PTHR12271">
    <property type="entry name" value="POLY A POLYMERASE CID PAP -RELATED"/>
    <property type="match status" value="1"/>
</dbReference>
<dbReference type="Gene3D" id="3.30.460.10">
    <property type="entry name" value="Beta Polymerase, domain 2"/>
    <property type="match status" value="2"/>
</dbReference>
<evidence type="ECO:0000313" key="9">
    <source>
        <dbReference type="EMBL" id="TPP66067.1"/>
    </source>
</evidence>
<feature type="domain" description="CCHC-type" evidence="8">
    <location>
        <begin position="1447"/>
        <end position="1462"/>
    </location>
</feature>
<name>A0A504Z5Z1_FASGI</name>
<evidence type="ECO:0000313" key="10">
    <source>
        <dbReference type="Proteomes" id="UP000316759"/>
    </source>
</evidence>
<dbReference type="CDD" id="cd05402">
    <property type="entry name" value="NT_PAP_TUTase"/>
    <property type="match status" value="1"/>
</dbReference>
<dbReference type="SUPFAM" id="SSF57756">
    <property type="entry name" value="Retrovirus zinc finger-like domains"/>
    <property type="match status" value="1"/>
</dbReference>
<feature type="compositionally biased region" description="Polar residues" evidence="7">
    <location>
        <begin position="1838"/>
        <end position="1872"/>
    </location>
</feature>
<feature type="compositionally biased region" description="Polar residues" evidence="7">
    <location>
        <begin position="1682"/>
        <end position="1693"/>
    </location>
</feature>
<accession>A0A504Z5Z1</accession>
<sequence length="1872" mass="210650">MNEFPQDVPFPQTKNRRKPKKRRSDAPYGSDGVDTSIPVEILAHMNENQIYLRAGQSKQPFYCQVCGCSLASLRSSLHHANQPAHNTNLQTAHVVSVLLHLPPITDAHRLVLNQTLETASQGVLISNEELKRRQRFADHLVRWLEHCLPDLKLSRTGSTWTGLTLIDSDVNLDVSYQSTTSDDQSEHTVTRITSQKSLPQTLVSDSTVERGPGLGYLLMRLFNLLKTHASVDRPKPLNTTTIPSPDTEITGNVKGNAETRLDVTPEIYCVFRNDAEFFTISFTDSHEVIYRLSTGSPHGHLQAELIRTYLNVSEYAISLATLFRKFAKLAFLDLPLNGTLSPPVLSILVIFYLQHCEPPLLPNLHALYQSHRDELPAGSFRQVYYDDEDVSFVTNLSVIKRFWKPDSEITNGPESKPGKNLADLWLGLFRFYLFDFQLAKCTVNIVETRPRLRKNDGFPPTALVVTDPFDRTVNLCKSVGSSGFQFFASQLRACYAYFGVPRLTTGRHLFTNIRVHDSSSECSLHETQPYCPKPRPDQKKSSDDDRGRNQPTGPPDPRLQRERNESGSAPIIHFTPVIVDSNNFEDNLLKVHSLLMEKFTAELRSLDIDKSTEVIDPHKPDGPDSVRTVPFVRLVPHILRIVMDEVLESEDVPGIAEWCLERFWRRLGTFIPSDTALSMPETIRFCDLFAKSYWTYICRCFTNRGILTTKTSVFKGETSHSLVKAARLWYSNSGVSVSRNSNRTTTEDYATSSSTTDRPGTTDCSNIKSSNLTSGNDRPVLDGHNAMLSIDARDKELDHDRDMDLTVDVDDNFILIESRTDDASFHDEHAEHLMMTGLDTTLDDSMAGGGTHFLDETEDGAGEYAERSLDLGEAEAEDHPICEEASHKPGNNQIQSKDTARREFLEIGETNDPSTEQHNQKHGFSVNRTETADATLTTKHRVSKRAKRGARGPVENPKSGDLDTEHSAVNIAWSAVIRPHSTVSKPLDDTRPGYYHSELLQSLRPEDLSFPFTASGRLPAIGRHLIRSSILGLSATHEPSTMLAHFTCPEPQCKACGQLGHRLAMCQTTVDKSTSFAVWQKQRTQFTNKLPPQSHIMALSECLTRLASFHDCSQQSAHRQLLTDELHQVFADRFPSVQLTLFGSCANGFELPSSDMDLCVFFPRDSPEWRQLQDVNGMLQLIKEFKRLLTRRTLHLRVTHLRAILSAKVPILKVRFVDGSEVDISFSNYLALHNTQMLKLYTTLEPAVRTLGIALKVVAKLCHIANASIGGVSSYAFVIMLIHYLQQRDQLPVLQELYEGPEKPSFVVNGWNAWFQKDMQVISRLWKPPKVKIPLGDLWLGFFRYYLFEFDRDFHVVTIRQKAILTRFLKMWSSLFAVEDPFNLEHNLTSGLCRDSFLCVLDVFYAVLQHHTNIIPKDMPIPHWQYSLFHPDALADKRRLDAPAKARCRQCHQFGHRAADCPLRDRRHIRSLHAATQDTSVATLIGPFLRTDLHSTNPNMLRPGPQRPVTFVPRRGAPPGPRFHTPARYVQPLVVLLPAPIPNRLNPGFANSSGEIRPGQLPYAPLGHPQAPYAQQQSVGSRPATIPNRGDVNIQQCAPFPRSVVGYNLSQGHLRYPIENMHTSRDAKPEPFRPGRPPWSSDLTIYRNDFPPPTHSAPRQHLSPRTGVISNQSHPVRHEMPVQQSTPAKSSTELHPAVIRPSQNVSLSNDPSIVPRLSGQMKQASSQQPVRPPVCISPNQLANLRPEGSKTTKHSGSSEYNCINDKDRNRNQHDNKKFPTQLSPQNTTVTNSSFIDHDNNNHRQSITNVEVNKNHPAPTSGAPTSRRSFRRRGRFTCSARSHASDLTESDLTQRLQHMSTTVKATTKSTGSR</sequence>
<dbReference type="GO" id="GO:0031123">
    <property type="term" value="P:RNA 3'-end processing"/>
    <property type="evidence" value="ECO:0007669"/>
    <property type="project" value="TreeGrafter"/>
</dbReference>
<evidence type="ECO:0000259" key="8">
    <source>
        <dbReference type="PROSITE" id="PS50158"/>
    </source>
</evidence>
<dbReference type="STRING" id="46835.A0A504Z5Z1"/>
<feature type="compositionally biased region" description="Basic and acidic residues" evidence="7">
    <location>
        <begin position="1764"/>
        <end position="1777"/>
    </location>
</feature>
<dbReference type="OrthoDB" id="407432at2759"/>
<dbReference type="SUPFAM" id="SSF81631">
    <property type="entry name" value="PAP/OAS1 substrate-binding domain"/>
    <property type="match status" value="2"/>
</dbReference>
<feature type="region of interest" description="Disordered" evidence="7">
    <location>
        <begin position="523"/>
        <end position="564"/>
    </location>
</feature>
<dbReference type="GO" id="GO:0050265">
    <property type="term" value="F:RNA uridylyltransferase activity"/>
    <property type="evidence" value="ECO:0007669"/>
    <property type="project" value="TreeGrafter"/>
</dbReference>
<feature type="compositionally biased region" description="Polar residues" evidence="7">
    <location>
        <begin position="747"/>
        <end position="776"/>
    </location>
</feature>
<keyword evidence="6" id="KW-0862">Zinc</keyword>
<comment type="cofactor">
    <cofactor evidence="1">
        <name>Mn(2+)</name>
        <dbReference type="ChEBI" id="CHEBI:29035"/>
    </cofactor>
</comment>
<feature type="compositionally biased region" description="Polar residues" evidence="7">
    <location>
        <begin position="1778"/>
        <end position="1794"/>
    </location>
</feature>
<evidence type="ECO:0000256" key="2">
    <source>
        <dbReference type="ARBA" id="ARBA00001946"/>
    </source>
</evidence>
<dbReference type="InterPro" id="IPR001878">
    <property type="entry name" value="Znf_CCHC"/>
</dbReference>
<reference evidence="9 10" key="1">
    <citation type="submission" date="2019-04" db="EMBL/GenBank/DDBJ databases">
        <title>Annotation for the trematode Fasciola gigantica.</title>
        <authorList>
            <person name="Choi Y.-J."/>
        </authorList>
    </citation>
    <scope>NUCLEOTIDE SEQUENCE [LARGE SCALE GENOMIC DNA]</scope>
    <source>
        <strain evidence="9">Uganda_cow_1</strain>
    </source>
</reference>
<feature type="compositionally biased region" description="Polar residues" evidence="7">
    <location>
        <begin position="1802"/>
        <end position="1811"/>
    </location>
</feature>
<feature type="region of interest" description="Disordered" evidence="7">
    <location>
        <begin position="1680"/>
        <end position="1872"/>
    </location>
</feature>
<feature type="compositionally biased region" description="Polar residues" evidence="7">
    <location>
        <begin position="1720"/>
        <end position="1729"/>
    </location>
</feature>
<feature type="region of interest" description="Disordered" evidence="7">
    <location>
        <begin position="938"/>
        <end position="963"/>
    </location>
</feature>
<dbReference type="GO" id="GO:0008270">
    <property type="term" value="F:zinc ion binding"/>
    <property type="evidence" value="ECO:0007669"/>
    <property type="project" value="UniProtKB-KW"/>
</dbReference>
<evidence type="ECO:0000256" key="6">
    <source>
        <dbReference type="PROSITE-ProRule" id="PRU00047"/>
    </source>
</evidence>
<feature type="region of interest" description="Disordered" evidence="7">
    <location>
        <begin position="737"/>
        <end position="780"/>
    </location>
</feature>
<proteinExistence type="predicted"/>
<protein>
    <submittedName>
        <fullName evidence="9">Terminal uridylyltransferase 7</fullName>
    </submittedName>
</protein>
<feature type="compositionally biased region" description="Basic residues" evidence="7">
    <location>
        <begin position="14"/>
        <end position="23"/>
    </location>
</feature>
<dbReference type="InterPro" id="IPR002058">
    <property type="entry name" value="PAP_assoc"/>
</dbReference>
<dbReference type="Proteomes" id="UP000316759">
    <property type="component" value="Unassembled WGS sequence"/>
</dbReference>
<keyword evidence="5" id="KW-0460">Magnesium</keyword>
<dbReference type="Pfam" id="PF03828">
    <property type="entry name" value="PAP_assoc"/>
    <property type="match status" value="1"/>
</dbReference>
<feature type="compositionally biased region" description="Polar residues" evidence="7">
    <location>
        <begin position="1701"/>
        <end position="1711"/>
    </location>
</feature>
<gene>
    <name evidence="9" type="ORF">FGIG_03545</name>
</gene>
<evidence type="ECO:0000256" key="4">
    <source>
        <dbReference type="ARBA" id="ARBA00022723"/>
    </source>
</evidence>
<dbReference type="InterPro" id="IPR043519">
    <property type="entry name" value="NT_sf"/>
</dbReference>
<keyword evidence="3 9" id="KW-0808">Transferase</keyword>
<comment type="cofactor">
    <cofactor evidence="2">
        <name>Mg(2+)</name>
        <dbReference type="ChEBI" id="CHEBI:18420"/>
    </cofactor>
</comment>
<dbReference type="InterPro" id="IPR054708">
    <property type="entry name" value="MTPAP-like_central"/>
</dbReference>
<keyword evidence="6" id="KW-0863">Zinc-finger</keyword>
<keyword evidence="9" id="KW-0548">Nucleotidyltransferase</keyword>
<dbReference type="PANTHER" id="PTHR12271:SF66">
    <property type="entry name" value="TERMINAL URIDYLYLTRANSFERASE TAILOR"/>
    <property type="match status" value="1"/>
</dbReference>
<feature type="region of interest" description="Disordered" evidence="7">
    <location>
        <begin position="1"/>
        <end position="32"/>
    </location>
</feature>
<organism evidence="9 10">
    <name type="scientific">Fasciola gigantica</name>
    <name type="common">Giant liver fluke</name>
    <dbReference type="NCBI Taxonomy" id="46835"/>
    <lineage>
        <taxon>Eukaryota</taxon>
        <taxon>Metazoa</taxon>
        <taxon>Spiralia</taxon>
        <taxon>Lophotrochozoa</taxon>
        <taxon>Platyhelminthes</taxon>
        <taxon>Trematoda</taxon>
        <taxon>Digenea</taxon>
        <taxon>Plagiorchiida</taxon>
        <taxon>Echinostomata</taxon>
        <taxon>Echinostomatoidea</taxon>
        <taxon>Fasciolidae</taxon>
        <taxon>Fasciola</taxon>
    </lineage>
</organism>
<feature type="compositionally biased region" description="Basic residues" evidence="7">
    <location>
        <begin position="938"/>
        <end position="950"/>
    </location>
</feature>
<dbReference type="Pfam" id="PF19088">
    <property type="entry name" value="TUTase"/>
    <property type="match status" value="1"/>
</dbReference>
<evidence type="ECO:0000256" key="5">
    <source>
        <dbReference type="ARBA" id="ARBA00022842"/>
    </source>
</evidence>
<keyword evidence="10" id="KW-1185">Reference proteome</keyword>
<evidence type="ECO:0000256" key="1">
    <source>
        <dbReference type="ARBA" id="ARBA00001936"/>
    </source>
</evidence>
<dbReference type="InterPro" id="IPR036875">
    <property type="entry name" value="Znf_CCHC_sf"/>
</dbReference>
<keyword evidence="4" id="KW-0479">Metal-binding</keyword>
<dbReference type="InterPro" id="IPR045100">
    <property type="entry name" value="TUT4/7_NTP_transf"/>
</dbReference>
<feature type="compositionally biased region" description="Basic and acidic residues" evidence="7">
    <location>
        <begin position="534"/>
        <end position="548"/>
    </location>
</feature>
<dbReference type="SMART" id="SM00343">
    <property type="entry name" value="ZnF_C2HC"/>
    <property type="match status" value="2"/>
</dbReference>
<dbReference type="PROSITE" id="PS50158">
    <property type="entry name" value="ZF_CCHC"/>
    <property type="match status" value="1"/>
</dbReference>
<dbReference type="Gene3D" id="1.10.1410.10">
    <property type="match status" value="2"/>
</dbReference>